<dbReference type="Pfam" id="PF00117">
    <property type="entry name" value="GATase"/>
    <property type="match status" value="1"/>
</dbReference>
<dbReference type="NCBIfam" id="NF006562">
    <property type="entry name" value="PRK09065.1"/>
    <property type="match status" value="1"/>
</dbReference>
<keyword evidence="3" id="KW-1185">Reference proteome</keyword>
<gene>
    <name evidence="2" type="primary">guaA</name>
    <name evidence="2" type="ORF">GCM10007167_25580</name>
</gene>
<organism evidence="2 3">
    <name type="scientific">Vulcaniibacterium thermophilum</name>
    <dbReference type="NCBI Taxonomy" id="1169913"/>
    <lineage>
        <taxon>Bacteria</taxon>
        <taxon>Pseudomonadati</taxon>
        <taxon>Pseudomonadota</taxon>
        <taxon>Gammaproteobacteria</taxon>
        <taxon>Lysobacterales</taxon>
        <taxon>Lysobacteraceae</taxon>
        <taxon>Vulcaniibacterium</taxon>
    </lineage>
</organism>
<reference evidence="2" key="1">
    <citation type="journal article" date="2014" name="Int. J. Syst. Evol. Microbiol.">
        <title>Complete genome sequence of Corynebacterium casei LMG S-19264T (=DSM 44701T), isolated from a smear-ripened cheese.</title>
        <authorList>
            <consortium name="US DOE Joint Genome Institute (JGI-PGF)"/>
            <person name="Walter F."/>
            <person name="Albersmeier A."/>
            <person name="Kalinowski J."/>
            <person name="Ruckert C."/>
        </authorList>
    </citation>
    <scope>NUCLEOTIDE SEQUENCE</scope>
    <source>
        <strain evidence="2">KCTC 32020</strain>
    </source>
</reference>
<dbReference type="AlphaFoldDB" id="A0A918Z9T2"/>
<evidence type="ECO:0000313" key="2">
    <source>
        <dbReference type="EMBL" id="GHE42567.1"/>
    </source>
</evidence>
<dbReference type="EMBL" id="BNCF01000018">
    <property type="protein sequence ID" value="GHE42567.1"/>
    <property type="molecule type" value="Genomic_DNA"/>
</dbReference>
<dbReference type="PANTHER" id="PTHR42695:SF5">
    <property type="entry name" value="GLUTAMINE AMIDOTRANSFERASE YLR126C-RELATED"/>
    <property type="match status" value="1"/>
</dbReference>
<protein>
    <submittedName>
        <fullName evidence="2">GMP synthase</fullName>
    </submittedName>
</protein>
<proteinExistence type="predicted"/>
<dbReference type="GO" id="GO:0005829">
    <property type="term" value="C:cytosol"/>
    <property type="evidence" value="ECO:0007669"/>
    <property type="project" value="TreeGrafter"/>
</dbReference>
<dbReference type="InterPro" id="IPR029062">
    <property type="entry name" value="Class_I_gatase-like"/>
</dbReference>
<accession>A0A918Z9T2</accession>
<dbReference type="Gene3D" id="3.40.50.880">
    <property type="match status" value="1"/>
</dbReference>
<name>A0A918Z9T2_9GAMM</name>
<reference evidence="2" key="2">
    <citation type="submission" date="2020-09" db="EMBL/GenBank/DDBJ databases">
        <authorList>
            <person name="Sun Q."/>
            <person name="Kim S."/>
        </authorList>
    </citation>
    <scope>NUCLEOTIDE SEQUENCE</scope>
    <source>
        <strain evidence="2">KCTC 32020</strain>
    </source>
</reference>
<dbReference type="InterPro" id="IPR017926">
    <property type="entry name" value="GATASE"/>
</dbReference>
<dbReference type="Proteomes" id="UP000636453">
    <property type="component" value="Unassembled WGS sequence"/>
</dbReference>
<feature type="domain" description="Glutamine amidotransferase" evidence="1">
    <location>
        <begin position="83"/>
        <end position="222"/>
    </location>
</feature>
<dbReference type="InterPro" id="IPR044992">
    <property type="entry name" value="ChyE-like"/>
</dbReference>
<evidence type="ECO:0000313" key="3">
    <source>
        <dbReference type="Proteomes" id="UP000636453"/>
    </source>
</evidence>
<comment type="caution">
    <text evidence="2">The sequence shown here is derived from an EMBL/GenBank/DDBJ whole genome shotgun (WGS) entry which is preliminary data.</text>
</comment>
<evidence type="ECO:0000259" key="1">
    <source>
        <dbReference type="Pfam" id="PF00117"/>
    </source>
</evidence>
<dbReference type="CDD" id="cd01741">
    <property type="entry name" value="GATase1_1"/>
    <property type="match status" value="1"/>
</dbReference>
<sequence length="268" mass="29652">MSVPGRRDAGFDADRGRAAFLPCPSFATAVTPPFLILQTGRPVDSMRRHGGFPHWIRVAAGLHRDEAVVIDVQEGEPLPRPHGFAGVIVTGSAAMVTERAPWSERAAEWLRERAHEGLPLFGICYGHQLIAHALGGEVRDNPAGREMGTVHVELHPHAADDPLFAGLPARFPAQATHLQTVARPPEGAVVLARSARDGCQAYRWRDSAWGVQFHPEFSARHMRGYVRARREALHREGLDPHATERGVSAAPHARRVLRRFVRHARSRR</sequence>
<dbReference type="PROSITE" id="PS51273">
    <property type="entry name" value="GATASE_TYPE_1"/>
    <property type="match status" value="1"/>
</dbReference>
<dbReference type="SUPFAM" id="SSF52317">
    <property type="entry name" value="Class I glutamine amidotransferase-like"/>
    <property type="match status" value="1"/>
</dbReference>
<dbReference type="PANTHER" id="PTHR42695">
    <property type="entry name" value="GLUTAMINE AMIDOTRANSFERASE YLR126C-RELATED"/>
    <property type="match status" value="1"/>
</dbReference>